<evidence type="ECO:0000313" key="2">
    <source>
        <dbReference type="Proteomes" id="UP000075880"/>
    </source>
</evidence>
<proteinExistence type="predicted"/>
<dbReference type="EnsemblMetazoa" id="ENSAATROPT006518">
    <property type="protein sequence ID" value="ENSAATROPP005890"/>
    <property type="gene ID" value="ENSAATROPG005293"/>
</dbReference>
<accession>A0AAG5D4S9</accession>
<dbReference type="Proteomes" id="UP000075880">
    <property type="component" value="Unassembled WGS sequence"/>
</dbReference>
<keyword evidence="2" id="KW-1185">Reference proteome</keyword>
<reference evidence="1" key="1">
    <citation type="submission" date="2024-04" db="UniProtKB">
        <authorList>
            <consortium name="EnsemblMetazoa"/>
        </authorList>
    </citation>
    <scope>IDENTIFICATION</scope>
    <source>
        <strain evidence="1">EBRO</strain>
    </source>
</reference>
<name>A0AAG5D4S9_ANOAO</name>
<evidence type="ECO:0000313" key="1">
    <source>
        <dbReference type="EnsemblMetazoa" id="ENSAATROPP005890"/>
    </source>
</evidence>
<sequence>MRVQEERRLAKLAAEFISTHQKNAMELLHRNRYIMHGTLPKYATSGHALKLNAVLLF</sequence>
<dbReference type="AlphaFoldDB" id="A0AAG5D4S9"/>
<protein>
    <submittedName>
        <fullName evidence="1">Uncharacterized protein</fullName>
    </submittedName>
</protein>
<organism evidence="1 2">
    <name type="scientific">Anopheles atroparvus</name>
    <name type="common">European mosquito</name>
    <dbReference type="NCBI Taxonomy" id="41427"/>
    <lineage>
        <taxon>Eukaryota</taxon>
        <taxon>Metazoa</taxon>
        <taxon>Ecdysozoa</taxon>
        <taxon>Arthropoda</taxon>
        <taxon>Hexapoda</taxon>
        <taxon>Insecta</taxon>
        <taxon>Pterygota</taxon>
        <taxon>Neoptera</taxon>
        <taxon>Endopterygota</taxon>
        <taxon>Diptera</taxon>
        <taxon>Nematocera</taxon>
        <taxon>Culicoidea</taxon>
        <taxon>Culicidae</taxon>
        <taxon>Anophelinae</taxon>
        <taxon>Anopheles</taxon>
    </lineage>
</organism>